<comment type="caution">
    <text evidence="1">The sequence shown here is derived from an EMBL/GenBank/DDBJ whole genome shotgun (WGS) entry which is preliminary data.</text>
</comment>
<gene>
    <name evidence="1" type="ORF">Tci_033292</name>
</gene>
<name>A0A6L2LM21_TANCI</name>
<proteinExistence type="predicted"/>
<protein>
    <submittedName>
        <fullName evidence="1">Signal recognition particle subunit SRP68</fullName>
    </submittedName>
</protein>
<accession>A0A6L2LM21</accession>
<dbReference type="EMBL" id="BKCJ010004483">
    <property type="protein sequence ID" value="GEU61314.1"/>
    <property type="molecule type" value="Genomic_DNA"/>
</dbReference>
<reference evidence="1" key="1">
    <citation type="journal article" date="2019" name="Sci. Rep.">
        <title>Draft genome of Tanacetum cinerariifolium, the natural source of mosquito coil.</title>
        <authorList>
            <person name="Yamashiro T."/>
            <person name="Shiraishi A."/>
            <person name="Satake H."/>
            <person name="Nakayama K."/>
        </authorList>
    </citation>
    <scope>NUCLEOTIDE SEQUENCE</scope>
</reference>
<evidence type="ECO:0000313" key="1">
    <source>
        <dbReference type="EMBL" id="GEU61314.1"/>
    </source>
</evidence>
<organism evidence="1">
    <name type="scientific">Tanacetum cinerariifolium</name>
    <name type="common">Dalmatian daisy</name>
    <name type="synonym">Chrysanthemum cinerariifolium</name>
    <dbReference type="NCBI Taxonomy" id="118510"/>
    <lineage>
        <taxon>Eukaryota</taxon>
        <taxon>Viridiplantae</taxon>
        <taxon>Streptophyta</taxon>
        <taxon>Embryophyta</taxon>
        <taxon>Tracheophyta</taxon>
        <taxon>Spermatophyta</taxon>
        <taxon>Magnoliopsida</taxon>
        <taxon>eudicotyledons</taxon>
        <taxon>Gunneridae</taxon>
        <taxon>Pentapetalae</taxon>
        <taxon>asterids</taxon>
        <taxon>campanulids</taxon>
        <taxon>Asterales</taxon>
        <taxon>Asteraceae</taxon>
        <taxon>Asteroideae</taxon>
        <taxon>Anthemideae</taxon>
        <taxon>Anthemidinae</taxon>
        <taxon>Tanacetum</taxon>
    </lineage>
</organism>
<dbReference type="AlphaFoldDB" id="A0A6L2LM21"/>
<sequence>MWDRGLKELPEFVSKLPQLDDVICDEETSHLWKHIRTDVSSVKINVVKEDIIGTSMDIFRRYYSPRLRQLYKSLKFMHGHGDYVKKSITTSTVTKVRLLESVGRFWDYITISA</sequence>